<dbReference type="InterPro" id="IPR045023">
    <property type="entry name" value="FATA/B"/>
</dbReference>
<evidence type="ECO:0000256" key="1">
    <source>
        <dbReference type="ARBA" id="ARBA00006500"/>
    </source>
</evidence>
<dbReference type="RefSeq" id="WP_207163189.1">
    <property type="nucleotide sequence ID" value="NZ_CP071382.1"/>
</dbReference>
<dbReference type="Pfam" id="PF20791">
    <property type="entry name" value="Acyl-ACP_TE_C"/>
    <property type="match status" value="1"/>
</dbReference>
<dbReference type="PANTHER" id="PTHR31727:SF6">
    <property type="entry name" value="OLEOYL-ACYL CARRIER PROTEIN THIOESTERASE 1, CHLOROPLASTIC"/>
    <property type="match status" value="1"/>
</dbReference>
<reference evidence="10 11" key="1">
    <citation type="submission" date="2021-03" db="EMBL/GenBank/DDBJ databases">
        <title>Geobacter metallireducens gen. nov. sp. nov., a microorganism capable of coupling the complete oxidation of organic compounds to the reduction of iron and other metals.</title>
        <authorList>
            <person name="Li Y."/>
        </authorList>
    </citation>
    <scope>NUCLEOTIDE SEQUENCE [LARGE SCALE GENOMIC DNA]</scope>
    <source>
        <strain evidence="10 11">Jerry-YX</strain>
    </source>
</reference>
<evidence type="ECO:0000259" key="9">
    <source>
        <dbReference type="Pfam" id="PF20791"/>
    </source>
</evidence>
<gene>
    <name evidence="10" type="ORF">JZM60_14860</name>
</gene>
<keyword evidence="6" id="KW-0443">Lipid metabolism</keyword>
<evidence type="ECO:0000256" key="4">
    <source>
        <dbReference type="ARBA" id="ARBA00022832"/>
    </source>
</evidence>
<evidence type="ECO:0000256" key="2">
    <source>
        <dbReference type="ARBA" id="ARBA00022516"/>
    </source>
</evidence>
<evidence type="ECO:0000313" key="11">
    <source>
        <dbReference type="Proteomes" id="UP000663651"/>
    </source>
</evidence>
<evidence type="ECO:0000256" key="7">
    <source>
        <dbReference type="ARBA" id="ARBA00023160"/>
    </source>
</evidence>
<organism evidence="10 11">
    <name type="scientific">Geobacter benzoatilyticus</name>
    <dbReference type="NCBI Taxonomy" id="2815309"/>
    <lineage>
        <taxon>Bacteria</taxon>
        <taxon>Pseudomonadati</taxon>
        <taxon>Thermodesulfobacteriota</taxon>
        <taxon>Desulfuromonadia</taxon>
        <taxon>Geobacterales</taxon>
        <taxon>Geobacteraceae</taxon>
        <taxon>Geobacter</taxon>
    </lineage>
</organism>
<accession>A0ABX7Q1V8</accession>
<comment type="similarity">
    <text evidence="1">Belongs to the acyl-ACP thioesterase family.</text>
</comment>
<keyword evidence="3" id="KW-0378">Hydrolase</keyword>
<protein>
    <submittedName>
        <fullName evidence="10">Acyl-ACP thioesterase</fullName>
    </submittedName>
</protein>
<dbReference type="Gene3D" id="3.10.129.10">
    <property type="entry name" value="Hotdog Thioesterase"/>
    <property type="match status" value="1"/>
</dbReference>
<sequence length="248" mass="28285">MTTVNPIFEATYTIRSFDVDANGFVRPATLLGYLQEVSTEHIALLGVSVRDLMAKGFTWVLSRVHLQIEHYPRRGDEVTIRTWPSQREGRFSSREFELFDRKGAVVARATTSWAVIDFKSRKPVHVDHHPPYPLTPRRVIEDRFATLPTIEKEQGGTQFTVRRSDLDLNRHVNHMVYAGWALDAVPDELAAKYKPVSLEIGYRAEALAGEEVTVSSNCTEENGNILVIHRISASDGRELTRLRTRWQQ</sequence>
<keyword evidence="5" id="KW-0809">Transit peptide</keyword>
<evidence type="ECO:0000313" key="10">
    <source>
        <dbReference type="EMBL" id="QSV45384.1"/>
    </source>
</evidence>
<proteinExistence type="inferred from homology"/>
<dbReference type="CDD" id="cd00586">
    <property type="entry name" value="4HBT"/>
    <property type="match status" value="2"/>
</dbReference>
<dbReference type="EMBL" id="CP071382">
    <property type="protein sequence ID" value="QSV45384.1"/>
    <property type="molecule type" value="Genomic_DNA"/>
</dbReference>
<name>A0ABX7Q1V8_9BACT</name>
<keyword evidence="7" id="KW-0275">Fatty acid biosynthesis</keyword>
<evidence type="ECO:0000256" key="3">
    <source>
        <dbReference type="ARBA" id="ARBA00022801"/>
    </source>
</evidence>
<keyword evidence="2" id="KW-0444">Lipid biosynthesis</keyword>
<dbReference type="SUPFAM" id="SSF54637">
    <property type="entry name" value="Thioesterase/thiol ester dehydrase-isomerase"/>
    <property type="match status" value="2"/>
</dbReference>
<dbReference type="InterPro" id="IPR049427">
    <property type="entry name" value="Acyl-ACP_TE_C"/>
</dbReference>
<dbReference type="InterPro" id="IPR029069">
    <property type="entry name" value="HotDog_dom_sf"/>
</dbReference>
<dbReference type="Pfam" id="PF01643">
    <property type="entry name" value="Acyl-ACP_TE"/>
    <property type="match status" value="1"/>
</dbReference>
<evidence type="ECO:0000256" key="6">
    <source>
        <dbReference type="ARBA" id="ARBA00023098"/>
    </source>
</evidence>
<evidence type="ECO:0000256" key="5">
    <source>
        <dbReference type="ARBA" id="ARBA00022946"/>
    </source>
</evidence>
<evidence type="ECO:0000259" key="8">
    <source>
        <dbReference type="Pfam" id="PF01643"/>
    </source>
</evidence>
<feature type="domain" description="Acyl-ACP thioesterase N-terminal hotdog" evidence="8">
    <location>
        <begin position="8"/>
        <end position="127"/>
    </location>
</feature>
<feature type="domain" description="Acyl-ACP thioesterase-like C-terminal" evidence="9">
    <location>
        <begin position="154"/>
        <end position="248"/>
    </location>
</feature>
<dbReference type="PANTHER" id="PTHR31727">
    <property type="entry name" value="OLEOYL-ACYL CARRIER PROTEIN THIOESTERASE 1, CHLOROPLASTIC"/>
    <property type="match status" value="1"/>
</dbReference>
<keyword evidence="4" id="KW-0276">Fatty acid metabolism</keyword>
<keyword evidence="11" id="KW-1185">Reference proteome</keyword>
<dbReference type="InterPro" id="IPR002864">
    <property type="entry name" value="Acyl-ACP_thioesterase_NHD"/>
</dbReference>
<dbReference type="Proteomes" id="UP000663651">
    <property type="component" value="Chromosome"/>
</dbReference>